<evidence type="ECO:0000313" key="2">
    <source>
        <dbReference type="Proteomes" id="UP001152531"/>
    </source>
</evidence>
<dbReference type="Proteomes" id="UP001152531">
    <property type="component" value="Unassembled WGS sequence"/>
</dbReference>
<name>A0ACA9Y758_9ASCO</name>
<protein>
    <submittedName>
        <fullName evidence="1">Low affinity vacuolar monovalent cation/H(+) antiporter</fullName>
    </submittedName>
</protein>
<keyword evidence="2" id="KW-1185">Reference proteome</keyword>
<organism evidence="1 2">
    <name type="scientific">[Candida] jaroonii</name>
    <dbReference type="NCBI Taxonomy" id="467808"/>
    <lineage>
        <taxon>Eukaryota</taxon>
        <taxon>Fungi</taxon>
        <taxon>Dikarya</taxon>
        <taxon>Ascomycota</taxon>
        <taxon>Saccharomycotina</taxon>
        <taxon>Pichiomycetes</taxon>
        <taxon>Debaryomycetaceae</taxon>
        <taxon>Yamadazyma</taxon>
    </lineage>
</organism>
<comment type="caution">
    <text evidence="1">The sequence shown here is derived from an EMBL/GenBank/DDBJ whole genome shotgun (WGS) entry which is preliminary data.</text>
</comment>
<sequence length="1006" mass="113657">MPDSKKSPNLKPIESGGSRSTSIQGLNSSGSNNLKQKSSGKFKKRPNLNRLPSGQPKLLFSVDDDINDDISDEDYNKKDREYLEGYHAALKALLKKKKEDNGSYFPDTSMTSTPMEENIKHQLESAEESLKVLEDLDEDYGQANVVPTPQIESEDDALEDTESIKSSSSSQTIESLNLRERQDAINSTHPFGIKIWKPSLYKKKRSVAARAEEDIHETEHRPSGLNPWVYITNFIWSITLGLFLYLICCFCAVSLFVATGFGFRKDARSYIKLIYNLGKFWLFPFGKFVLLNKDENYIEEDDIYGSSINEFHRWRSEEEGRLFFAPPRRLTNSNESRPLIKDHKGRPLRDAYTFLNDENQEAVDHGHADDDENNDVNIKVRFFGRGNWTWPRIIFYIIFYGIMQPIFYFVGILCWLIVFTIPMSNITNLICAHLKRHPLALHFEDEKHYYSHQTEQRKRNQSILLCTYRCCGLHYYKYTIDGTNVFFINLLFAVIFVIFDFYILREQLGLEITLTDPGFLFLACLFSTIPLAFFIGQAVASISAQSSMGVGAFINAFFSTIVEIFLYCVALGQSKAKIVEGGMIGSVLAGVLLLPGLSMCSGALKRKTQRYNPRSAGVSSTMLLFGMLTMFTPSLFYQIYGSYEIKCKSADLSNDIKDYTKCRFIQPSFALDGLYYNIIQPFALTAAVALLLAYFCGIYFTLRSHASLIWATNQEHHKKDEMSLRSPSVASIDVGKKKMNLPSIDLKKSFAPLPSSSTLNIAKQRKSKDLNLNLSNPKDILKDVQKELLSPGRTTPVTPGKKDIKKEILHKNSIVEEDEEVGGHDAPNWSRSKSGIILIGATILYAVIAEILVDVVDDVLKSYPLNPKFLGLTVFALVPNTTEFINAISFAIGGNVALSMEIGSAYALQVVLIQIPVLAIYSTFTGYEDPLQLFPLVFPRWDIIATLISIYLFTYIYAEGKSNYFKGVILMLVYSVVLVGFYLNDSIEDFNDGYNYPSPPIFGMSH</sequence>
<gene>
    <name evidence="1" type="ORF">CLIB1444_04S08812</name>
</gene>
<accession>A0ACA9Y758</accession>
<proteinExistence type="predicted"/>
<evidence type="ECO:0000313" key="1">
    <source>
        <dbReference type="EMBL" id="CAH6720826.1"/>
    </source>
</evidence>
<reference evidence="1" key="1">
    <citation type="submission" date="2022-06" db="EMBL/GenBank/DDBJ databases">
        <authorList>
            <person name="Legras J.-L."/>
            <person name="Devillers H."/>
            <person name="Grondin C."/>
        </authorList>
    </citation>
    <scope>NUCLEOTIDE SEQUENCE</scope>
    <source>
        <strain evidence="1">CLIB 1444</strain>
    </source>
</reference>
<dbReference type="EMBL" id="CALSDN010000004">
    <property type="protein sequence ID" value="CAH6720826.1"/>
    <property type="molecule type" value="Genomic_DNA"/>
</dbReference>